<keyword evidence="6 8" id="KW-1133">Transmembrane helix</keyword>
<dbReference type="OrthoDB" id="9786439at2"/>
<feature type="transmembrane region" description="Helical" evidence="8">
    <location>
        <begin position="26"/>
        <end position="48"/>
    </location>
</feature>
<comment type="caution">
    <text evidence="9">The sequence shown here is derived from an EMBL/GenBank/DDBJ whole genome shotgun (WGS) entry which is preliminary data.</text>
</comment>
<keyword evidence="10" id="KW-1185">Reference proteome</keyword>
<feature type="transmembrane region" description="Helical" evidence="8">
    <location>
        <begin position="213"/>
        <end position="235"/>
    </location>
</feature>
<keyword evidence="5 8" id="KW-0812">Transmembrane</keyword>
<reference evidence="9 10" key="1">
    <citation type="submission" date="2019-06" db="EMBL/GenBank/DDBJ databases">
        <title>Genomic insights into carbon and energy metabolism of Deferribacter autotrophicus revealed new metabolic traits in the phylum Deferribacteres.</title>
        <authorList>
            <person name="Slobodkin A.I."/>
            <person name="Slobodkina G.B."/>
            <person name="Allioux M."/>
            <person name="Alain K."/>
            <person name="Jebbar M."/>
            <person name="Shadrin V."/>
            <person name="Kublanov I.V."/>
            <person name="Toshchakov S.V."/>
            <person name="Bonch-Osmolovskaya E.A."/>
        </authorList>
    </citation>
    <scope>NUCLEOTIDE SEQUENCE [LARGE SCALE GENOMIC DNA]</scope>
    <source>
        <strain evidence="9 10">SL50</strain>
    </source>
</reference>
<accession>A0A5A8F4Z0</accession>
<comment type="subcellular location">
    <subcellularLocation>
        <location evidence="1">Cell membrane</location>
        <topology evidence="1">Multi-pass membrane protein</topology>
    </subcellularLocation>
</comment>
<evidence type="ECO:0000256" key="7">
    <source>
        <dbReference type="ARBA" id="ARBA00023136"/>
    </source>
</evidence>
<feature type="transmembrane region" description="Helical" evidence="8">
    <location>
        <begin position="155"/>
        <end position="176"/>
    </location>
</feature>
<dbReference type="AlphaFoldDB" id="A0A5A8F4Z0"/>
<dbReference type="RefSeq" id="WP_149265444.1">
    <property type="nucleotide sequence ID" value="NZ_VFJB01000002.1"/>
</dbReference>
<evidence type="ECO:0000256" key="4">
    <source>
        <dbReference type="ARBA" id="ARBA00022475"/>
    </source>
</evidence>
<name>A0A5A8F4Z0_9BACT</name>
<feature type="transmembrane region" description="Helical" evidence="8">
    <location>
        <begin position="188"/>
        <end position="207"/>
    </location>
</feature>
<keyword evidence="3" id="KW-0813">Transport</keyword>
<feature type="transmembrane region" description="Helical" evidence="8">
    <location>
        <begin position="94"/>
        <end position="112"/>
    </location>
</feature>
<evidence type="ECO:0000256" key="8">
    <source>
        <dbReference type="SAM" id="Phobius"/>
    </source>
</evidence>
<organism evidence="9 10">
    <name type="scientific">Deferribacter autotrophicus</name>
    <dbReference type="NCBI Taxonomy" id="500465"/>
    <lineage>
        <taxon>Bacteria</taxon>
        <taxon>Pseudomonadati</taxon>
        <taxon>Deferribacterota</taxon>
        <taxon>Deferribacteres</taxon>
        <taxon>Deferribacterales</taxon>
        <taxon>Deferribacteraceae</taxon>
        <taxon>Deferribacter</taxon>
    </lineage>
</organism>
<evidence type="ECO:0000256" key="1">
    <source>
        <dbReference type="ARBA" id="ARBA00004651"/>
    </source>
</evidence>
<evidence type="ECO:0000256" key="3">
    <source>
        <dbReference type="ARBA" id="ARBA00022448"/>
    </source>
</evidence>
<dbReference type="InterPro" id="IPR038770">
    <property type="entry name" value="Na+/solute_symporter_sf"/>
</dbReference>
<dbReference type="Gene3D" id="1.20.1530.20">
    <property type="match status" value="1"/>
</dbReference>
<dbReference type="EMBL" id="VFJB01000002">
    <property type="protein sequence ID" value="KAA0259189.1"/>
    <property type="molecule type" value="Genomic_DNA"/>
</dbReference>
<feature type="transmembrane region" description="Helical" evidence="8">
    <location>
        <begin position="124"/>
        <end position="143"/>
    </location>
</feature>
<proteinExistence type="inferred from homology"/>
<evidence type="ECO:0000313" key="10">
    <source>
        <dbReference type="Proteomes" id="UP000322876"/>
    </source>
</evidence>
<dbReference type="InterPro" id="IPR004776">
    <property type="entry name" value="Mem_transp_PIN-like"/>
</dbReference>
<gene>
    <name evidence="9" type="ORF">FHQ18_01695</name>
</gene>
<protein>
    <submittedName>
        <fullName evidence="9">AEC family transporter</fullName>
    </submittedName>
</protein>
<dbReference type="GO" id="GO:0055085">
    <property type="term" value="P:transmembrane transport"/>
    <property type="evidence" value="ECO:0007669"/>
    <property type="project" value="InterPro"/>
</dbReference>
<sequence>MYIAIVSVGLISYVFLKIFKTESKIIGTFIMNSFRGNYAYIGLPVSYFTFGDKGLVIASIYMAFIVPFVNFLSIISLTIFSSTKKNLSKIFKQIIFNPLAIGCIIGIIFSFFKIKIPLSIDRFLNINSSATLPLALLAIGASINFDKLKSSLKLSIINSLFKLIFLPLIGFIIIFIMKIPIDLKSKIIIILLATPSATVNFVLASTMNGDANLSANTIILSTILSFFTYSIYLYLFSFL</sequence>
<evidence type="ECO:0000256" key="5">
    <source>
        <dbReference type="ARBA" id="ARBA00022692"/>
    </source>
</evidence>
<dbReference type="PANTHER" id="PTHR36838">
    <property type="entry name" value="AUXIN EFFLUX CARRIER FAMILY PROTEIN"/>
    <property type="match status" value="1"/>
</dbReference>
<dbReference type="GO" id="GO:0005886">
    <property type="term" value="C:plasma membrane"/>
    <property type="evidence" value="ECO:0007669"/>
    <property type="project" value="UniProtKB-SubCell"/>
</dbReference>
<dbReference type="Pfam" id="PF03547">
    <property type="entry name" value="Mem_trans"/>
    <property type="match status" value="1"/>
</dbReference>
<feature type="transmembrane region" description="Helical" evidence="8">
    <location>
        <begin position="60"/>
        <end position="82"/>
    </location>
</feature>
<evidence type="ECO:0000256" key="2">
    <source>
        <dbReference type="ARBA" id="ARBA00010145"/>
    </source>
</evidence>
<keyword evidence="4" id="KW-1003">Cell membrane</keyword>
<comment type="similarity">
    <text evidence="2">Belongs to the auxin efflux carrier (TC 2.A.69) family.</text>
</comment>
<evidence type="ECO:0000313" key="9">
    <source>
        <dbReference type="EMBL" id="KAA0259189.1"/>
    </source>
</evidence>
<evidence type="ECO:0000256" key="6">
    <source>
        <dbReference type="ARBA" id="ARBA00022989"/>
    </source>
</evidence>
<keyword evidence="7 8" id="KW-0472">Membrane</keyword>
<dbReference type="Proteomes" id="UP000322876">
    <property type="component" value="Unassembled WGS sequence"/>
</dbReference>